<dbReference type="Pfam" id="PF13847">
    <property type="entry name" value="Methyltransf_31"/>
    <property type="match status" value="1"/>
</dbReference>
<feature type="chain" id="PRO_5046755354" evidence="4">
    <location>
        <begin position="24"/>
        <end position="179"/>
    </location>
</feature>
<evidence type="ECO:0000256" key="1">
    <source>
        <dbReference type="ARBA" id="ARBA00022603"/>
    </source>
</evidence>
<evidence type="ECO:0000313" key="7">
    <source>
        <dbReference type="Proteomes" id="UP001597560"/>
    </source>
</evidence>
<dbReference type="SUPFAM" id="SSF53335">
    <property type="entry name" value="S-adenosyl-L-methionine-dependent methyltransferases"/>
    <property type="match status" value="1"/>
</dbReference>
<feature type="domain" description="Methyltransferase" evidence="5">
    <location>
        <begin position="58"/>
        <end position="119"/>
    </location>
</feature>
<keyword evidence="1 6" id="KW-0489">Methyltransferase</keyword>
<dbReference type="RefSeq" id="WP_289553119.1">
    <property type="nucleotide sequence ID" value="NZ_JBHUPA010000001.1"/>
</dbReference>
<dbReference type="EC" id="2.1.1.-" evidence="6"/>
<sequence length="179" mass="19815">MKAITVLYGMLMLAFMVPITMQAQQMIDKDVPYVPTKQEVVEAMLTLANVGPNDMLYDLGCGDGRIVVTAAKKFGAKAVGIDIDPERIQEARENAQKAAVENKVAFLQQDLFKADFSKASVVSLYLLPSVNIKLRPKLLQLKPGTRVVSHAFDMGDWKPDKQMVVGNSTIYLWTVPDVK</sequence>
<protein>
    <submittedName>
        <fullName evidence="6">SAM-dependent methyltransferase</fullName>
        <ecNumber evidence="6">2.1.1.-</ecNumber>
    </submittedName>
</protein>
<dbReference type="PANTHER" id="PTHR13610:SF11">
    <property type="entry name" value="METHYLTRANSFERASE DOMAIN-CONTAINING PROTEIN"/>
    <property type="match status" value="1"/>
</dbReference>
<dbReference type="Gene3D" id="3.40.50.150">
    <property type="entry name" value="Vaccinia Virus protein VP39"/>
    <property type="match status" value="1"/>
</dbReference>
<evidence type="ECO:0000313" key="6">
    <source>
        <dbReference type="EMBL" id="MFD2960623.1"/>
    </source>
</evidence>
<feature type="signal peptide" evidence="4">
    <location>
        <begin position="1"/>
        <end position="23"/>
    </location>
</feature>
<dbReference type="GO" id="GO:0008168">
    <property type="term" value="F:methyltransferase activity"/>
    <property type="evidence" value="ECO:0007669"/>
    <property type="project" value="UniProtKB-KW"/>
</dbReference>
<dbReference type="InterPro" id="IPR026170">
    <property type="entry name" value="FAM173A/B"/>
</dbReference>
<keyword evidence="7" id="KW-1185">Reference proteome</keyword>
<proteinExistence type="predicted"/>
<evidence type="ECO:0000256" key="4">
    <source>
        <dbReference type="SAM" id="SignalP"/>
    </source>
</evidence>
<keyword evidence="3" id="KW-0949">S-adenosyl-L-methionine</keyword>
<dbReference type="GO" id="GO:0032259">
    <property type="term" value="P:methylation"/>
    <property type="evidence" value="ECO:0007669"/>
    <property type="project" value="UniProtKB-KW"/>
</dbReference>
<evidence type="ECO:0000256" key="3">
    <source>
        <dbReference type="ARBA" id="ARBA00022691"/>
    </source>
</evidence>
<keyword evidence="2 6" id="KW-0808">Transferase</keyword>
<dbReference type="EMBL" id="JBHUPA010000001">
    <property type="protein sequence ID" value="MFD2960623.1"/>
    <property type="molecule type" value="Genomic_DNA"/>
</dbReference>
<evidence type="ECO:0000256" key="2">
    <source>
        <dbReference type="ARBA" id="ARBA00022679"/>
    </source>
</evidence>
<dbReference type="InterPro" id="IPR025714">
    <property type="entry name" value="Methyltranfer_dom"/>
</dbReference>
<accession>A0ABW6ATZ6</accession>
<organism evidence="6 7">
    <name type="scientific">Olivibacter jilunii</name>
    <dbReference type="NCBI Taxonomy" id="985016"/>
    <lineage>
        <taxon>Bacteria</taxon>
        <taxon>Pseudomonadati</taxon>
        <taxon>Bacteroidota</taxon>
        <taxon>Sphingobacteriia</taxon>
        <taxon>Sphingobacteriales</taxon>
        <taxon>Sphingobacteriaceae</taxon>
        <taxon>Olivibacter</taxon>
    </lineage>
</organism>
<name>A0ABW6ATZ6_9SPHI</name>
<reference evidence="7" key="1">
    <citation type="journal article" date="2019" name="Int. J. Syst. Evol. Microbiol.">
        <title>The Global Catalogue of Microorganisms (GCM) 10K type strain sequencing project: providing services to taxonomists for standard genome sequencing and annotation.</title>
        <authorList>
            <consortium name="The Broad Institute Genomics Platform"/>
            <consortium name="The Broad Institute Genome Sequencing Center for Infectious Disease"/>
            <person name="Wu L."/>
            <person name="Ma J."/>
        </authorList>
    </citation>
    <scope>NUCLEOTIDE SEQUENCE [LARGE SCALE GENOMIC DNA]</scope>
    <source>
        <strain evidence="7">KCTC 23098</strain>
    </source>
</reference>
<keyword evidence="4" id="KW-0732">Signal</keyword>
<gene>
    <name evidence="6" type="ORF">ACFS6J_02410</name>
</gene>
<dbReference type="Proteomes" id="UP001597560">
    <property type="component" value="Unassembled WGS sequence"/>
</dbReference>
<evidence type="ECO:0000259" key="5">
    <source>
        <dbReference type="Pfam" id="PF13847"/>
    </source>
</evidence>
<dbReference type="InterPro" id="IPR029063">
    <property type="entry name" value="SAM-dependent_MTases_sf"/>
</dbReference>
<comment type="caution">
    <text evidence="6">The sequence shown here is derived from an EMBL/GenBank/DDBJ whole genome shotgun (WGS) entry which is preliminary data.</text>
</comment>
<dbReference type="CDD" id="cd02440">
    <property type="entry name" value="AdoMet_MTases"/>
    <property type="match status" value="1"/>
</dbReference>
<dbReference type="PANTHER" id="PTHR13610">
    <property type="entry name" value="METHYLTRANSFERASE DOMAIN-CONTAINING PROTEIN"/>
    <property type="match status" value="1"/>
</dbReference>